<dbReference type="PANTHER" id="PTHR12066:SF0">
    <property type="entry name" value="TELOMERASE REVERSE TRANSCRIPTASE"/>
    <property type="match status" value="1"/>
</dbReference>
<dbReference type="InterPro" id="IPR043502">
    <property type="entry name" value="DNA/RNA_pol_sf"/>
</dbReference>
<dbReference type="GO" id="GO:0046872">
    <property type="term" value="F:metal ion binding"/>
    <property type="evidence" value="ECO:0007669"/>
    <property type="project" value="UniProtKB-KW"/>
</dbReference>
<feature type="region of interest" description="Disordered" evidence="14">
    <location>
        <begin position="247"/>
        <end position="270"/>
    </location>
</feature>
<evidence type="ECO:0000256" key="7">
    <source>
        <dbReference type="ARBA" id="ARBA00022723"/>
    </source>
</evidence>
<feature type="compositionally biased region" description="Basic and acidic residues" evidence="14">
    <location>
        <begin position="8"/>
        <end position="24"/>
    </location>
</feature>
<evidence type="ECO:0000256" key="12">
    <source>
        <dbReference type="ARBA" id="ARBA00048173"/>
    </source>
</evidence>
<dbReference type="GO" id="GO:0003720">
    <property type="term" value="F:telomerase activity"/>
    <property type="evidence" value="ECO:0007669"/>
    <property type="project" value="InterPro"/>
</dbReference>
<keyword evidence="5 13" id="KW-0808">Transferase</keyword>
<dbReference type="Gene3D" id="1.10.132.70">
    <property type="match status" value="1"/>
</dbReference>
<dbReference type="Pfam" id="PF00078">
    <property type="entry name" value="RVT_1"/>
    <property type="match status" value="1"/>
</dbReference>
<dbReference type="Gene3D" id="3.30.70.2630">
    <property type="match status" value="1"/>
</dbReference>
<feature type="region of interest" description="Disordered" evidence="14">
    <location>
        <begin position="1"/>
        <end position="33"/>
    </location>
</feature>
<keyword evidence="9 13" id="KW-0779">Telomere</keyword>
<evidence type="ECO:0000256" key="2">
    <source>
        <dbReference type="ARBA" id="ARBA00012493"/>
    </source>
</evidence>
<dbReference type="Gene3D" id="1.10.357.90">
    <property type="match status" value="1"/>
</dbReference>
<dbReference type="AlphaFoldDB" id="A0A4U7AX83"/>
<dbReference type="GO" id="GO:0042162">
    <property type="term" value="F:telomeric DNA binding"/>
    <property type="evidence" value="ECO:0007669"/>
    <property type="project" value="TreeGrafter"/>
</dbReference>
<keyword evidence="10 13" id="KW-0695">RNA-directed DNA polymerase</keyword>
<dbReference type="GO" id="GO:0007004">
    <property type="term" value="P:telomere maintenance via telomerase"/>
    <property type="evidence" value="ECO:0007669"/>
    <property type="project" value="TreeGrafter"/>
</dbReference>
<dbReference type="GO" id="GO:0000781">
    <property type="term" value="C:chromosome, telomeric region"/>
    <property type="evidence" value="ECO:0007669"/>
    <property type="project" value="UniProtKB-SubCell"/>
</dbReference>
<proteinExistence type="inferred from homology"/>
<dbReference type="PANTHER" id="PTHR12066">
    <property type="entry name" value="TELOMERASE REVERSE TRANSCRIPTASE"/>
    <property type="match status" value="1"/>
</dbReference>
<evidence type="ECO:0000256" key="9">
    <source>
        <dbReference type="ARBA" id="ARBA00022895"/>
    </source>
</evidence>
<name>A0A4U7AX83_9PEZI</name>
<evidence type="ECO:0000256" key="6">
    <source>
        <dbReference type="ARBA" id="ARBA00022695"/>
    </source>
</evidence>
<feature type="domain" description="Reverse transcriptase" evidence="15">
    <location>
        <begin position="582"/>
        <end position="909"/>
    </location>
</feature>
<evidence type="ECO:0000256" key="3">
    <source>
        <dbReference type="ARBA" id="ARBA00016182"/>
    </source>
</evidence>
<reference evidence="16 17" key="1">
    <citation type="submission" date="2018-02" db="EMBL/GenBank/DDBJ databases">
        <title>Draft genome sequences of Elsinoe sp., causing black scab on jojoba.</title>
        <authorList>
            <person name="Stodart B."/>
            <person name="Jeffress S."/>
            <person name="Ash G."/>
            <person name="Arun Chinnappa K."/>
        </authorList>
    </citation>
    <scope>NUCLEOTIDE SEQUENCE [LARGE SCALE GENOMIC DNA]</scope>
    <source>
        <strain evidence="16 17">Hillstone_2</strain>
    </source>
</reference>
<dbReference type="Proteomes" id="UP000308133">
    <property type="component" value="Unassembled WGS sequence"/>
</dbReference>
<evidence type="ECO:0000313" key="17">
    <source>
        <dbReference type="Proteomes" id="UP000308133"/>
    </source>
</evidence>
<dbReference type="SUPFAM" id="SSF56672">
    <property type="entry name" value="DNA/RNA polymerases"/>
    <property type="match status" value="1"/>
</dbReference>
<keyword evidence="11 13" id="KW-0539">Nucleus</keyword>
<comment type="similarity">
    <text evidence="1 13">Belongs to the reverse transcriptase family. Telomerase subfamily.</text>
</comment>
<comment type="function">
    <text evidence="13">Telomerase is a ribonucleoprotein enzyme essential for the replication of chromosome termini in most eukaryotes. It elongates telomeres. It is a reverse transcriptase that adds simple sequence repeats to chromosome ends by copying a template sequence within the RNA component of the enzyme.</text>
</comment>
<evidence type="ECO:0000256" key="4">
    <source>
        <dbReference type="ARBA" id="ARBA00022454"/>
    </source>
</evidence>
<comment type="catalytic activity">
    <reaction evidence="12 13">
        <text>DNA(n) + a 2'-deoxyribonucleoside 5'-triphosphate = DNA(n+1) + diphosphate</text>
        <dbReference type="Rhea" id="RHEA:22508"/>
        <dbReference type="Rhea" id="RHEA-COMP:17339"/>
        <dbReference type="Rhea" id="RHEA-COMP:17340"/>
        <dbReference type="ChEBI" id="CHEBI:33019"/>
        <dbReference type="ChEBI" id="CHEBI:61560"/>
        <dbReference type="ChEBI" id="CHEBI:173112"/>
        <dbReference type="EC" id="2.7.7.49"/>
    </reaction>
</comment>
<dbReference type="InterPro" id="IPR003545">
    <property type="entry name" value="Telomerase_RT"/>
</dbReference>
<evidence type="ECO:0000259" key="15">
    <source>
        <dbReference type="PROSITE" id="PS50878"/>
    </source>
</evidence>
<dbReference type="InterPro" id="IPR000477">
    <property type="entry name" value="RT_dom"/>
</dbReference>
<keyword evidence="6 13" id="KW-0548">Nucleotidyltransferase</keyword>
<protein>
    <recommendedName>
        <fullName evidence="3 13">Telomerase reverse transcriptase</fullName>
        <ecNumber evidence="2 13">2.7.7.49</ecNumber>
    </recommendedName>
    <alternativeName>
        <fullName evidence="13">Telomerase catalytic subunit</fullName>
    </alternativeName>
</protein>
<evidence type="ECO:0000256" key="1">
    <source>
        <dbReference type="ARBA" id="ARBA00008001"/>
    </source>
</evidence>
<dbReference type="CDD" id="cd01648">
    <property type="entry name" value="TERT"/>
    <property type="match status" value="1"/>
</dbReference>
<evidence type="ECO:0000313" key="16">
    <source>
        <dbReference type="EMBL" id="TKX20324.1"/>
    </source>
</evidence>
<evidence type="ECO:0000256" key="5">
    <source>
        <dbReference type="ARBA" id="ARBA00022679"/>
    </source>
</evidence>
<dbReference type="SMART" id="SM00975">
    <property type="entry name" value="Telomerase_RBD"/>
    <property type="match status" value="1"/>
</dbReference>
<evidence type="ECO:0000256" key="14">
    <source>
        <dbReference type="SAM" id="MobiDB-lite"/>
    </source>
</evidence>
<dbReference type="GO" id="GO:0070034">
    <property type="term" value="F:telomerase RNA binding"/>
    <property type="evidence" value="ECO:0007669"/>
    <property type="project" value="TreeGrafter"/>
</dbReference>
<evidence type="ECO:0000256" key="8">
    <source>
        <dbReference type="ARBA" id="ARBA00022842"/>
    </source>
</evidence>
<gene>
    <name evidence="16" type="ORF">C1H76_7478</name>
</gene>
<dbReference type="GO" id="GO:0000333">
    <property type="term" value="C:telomerase catalytic core complex"/>
    <property type="evidence" value="ECO:0007669"/>
    <property type="project" value="TreeGrafter"/>
</dbReference>
<evidence type="ECO:0000256" key="10">
    <source>
        <dbReference type="ARBA" id="ARBA00022918"/>
    </source>
</evidence>
<dbReference type="PRINTS" id="PR01365">
    <property type="entry name" value="TELOMERASERT"/>
</dbReference>
<keyword evidence="4 13" id="KW-0158">Chromosome</keyword>
<organism evidence="16 17">
    <name type="scientific">Elsinoe australis</name>
    <dbReference type="NCBI Taxonomy" id="40998"/>
    <lineage>
        <taxon>Eukaryota</taxon>
        <taxon>Fungi</taxon>
        <taxon>Dikarya</taxon>
        <taxon>Ascomycota</taxon>
        <taxon>Pezizomycotina</taxon>
        <taxon>Dothideomycetes</taxon>
        <taxon>Dothideomycetidae</taxon>
        <taxon>Myriangiales</taxon>
        <taxon>Elsinoaceae</taxon>
        <taxon>Elsinoe</taxon>
    </lineage>
</organism>
<dbReference type="PROSITE" id="PS50878">
    <property type="entry name" value="RT_POL"/>
    <property type="match status" value="1"/>
</dbReference>
<dbReference type="Pfam" id="PF12009">
    <property type="entry name" value="Telomerase_RBD"/>
    <property type="match status" value="1"/>
</dbReference>
<dbReference type="EMBL" id="PTQR01000091">
    <property type="protein sequence ID" value="TKX20324.1"/>
    <property type="molecule type" value="Genomic_DNA"/>
</dbReference>
<dbReference type="InterPro" id="IPR021891">
    <property type="entry name" value="Telomerase_RBD"/>
</dbReference>
<comment type="subcellular location">
    <subcellularLocation>
        <location evidence="13">Nucleus</location>
    </subcellularLocation>
    <subcellularLocation>
        <location evidence="13">Chromosome</location>
        <location evidence="13">Telomere</location>
    </subcellularLocation>
</comment>
<feature type="compositionally biased region" description="Basic and acidic residues" evidence="14">
    <location>
        <begin position="251"/>
        <end position="264"/>
    </location>
</feature>
<dbReference type="EC" id="2.7.7.49" evidence="2 13"/>
<accession>A0A4U7AX83</accession>
<comment type="caution">
    <text evidence="16">The sequence shown here is derived from an EMBL/GenBank/DDBJ whole genome shotgun (WGS) entry which is preliminary data.</text>
</comment>
<keyword evidence="8 13" id="KW-0460">Magnesium</keyword>
<evidence type="ECO:0000256" key="11">
    <source>
        <dbReference type="ARBA" id="ARBA00023242"/>
    </source>
</evidence>
<keyword evidence="7 13" id="KW-0479">Metal-binding</keyword>
<evidence type="ECO:0000256" key="13">
    <source>
        <dbReference type="RuleBase" id="RU365061"/>
    </source>
</evidence>
<sequence>MKRKRPKHGELKARKRARSDDKIGTKSTNLPDSNVLRSYYPKVETLREYLVSRLSKKCSRTLNDATRQRDSHDACSDVSRLASVLDSTLIGSSGERSEEQDHGKHLSELRVFSQRRSESASGSSSSSQQVPIQNIIDYCIWSSFRKHPKTPYPPHILCHGYARSSASGQNGLQLSASCEIPGLVSHNPNQYVERFKSSPWNELPKLLGGNADRILVGLIMECGIYALVGPSGRNWIQISGTPLTELPQETLDDKAANKNEKSESARSGFERSPNAIRFVRHRMLYGKPTMNASGGVTFGQRPIHVLNRCKNVDDDQETIHVMKYIFPREFGLHNVFTSTVTKEESAQPFLDYTLREQEIKRQKLRQLSKRQRSGDNANDIKFKVPKRLRGVPFELVKAIRNRHKSCSYSQLINHYCSINPTNSSPDNVFALATPASQVSAFCRAAVNHVFPSALWGTPHNQSHLLRSITHFISLRRYESLTLHTILQNLRLASIPWLDPPSHISTSRLSRPERNRRLHLLSQLLYYTIDSYLLPLLSTNFYITESAAHKNALLFFRHDVWLRLSTPALSSLTSTMFEPLPPSAARMIAARSGLGTSRVRLLPKESGLRPIINLRRRAMVRGRDGKMVLGRSVNAALRPAFAVLGHEKEARREVLGKSVFSVEEVLPRLAGFKERLKKGGWRSGGLWFVKGDVRGAFDSIPQGKLMGLLREVVRCGEYSVGRYAEGRKVGRGKGVAWKFRCEAQPSGVDETLSQMLEEVEGEKEGRVFVDKVVRRYEGRGRVLETLGEHVERNVVQIGKRLYRQKVGIPQGSVVSSLLCSLFYGQMDQRELGFLEDGECLMTRLIDDFLLITPDLSLAKKFVEVMHKGLKEYGVTIKHEKSRTNFDVSVDGVSIQRLPLVAEFPYCGLAINTANLNISVDESRRQGRDSRAAVTVEHSKSPGQSFHRKALDTAKLHMHSVLMSTAFNDLARVQENVYQAFKDMAWRCVHYLDSMSSSRQPGAQLVIRTVEDLTDFAYSLMKNRQRVKGQSLDHKCLISRQQMQR</sequence>